<keyword evidence="7" id="KW-1185">Reference proteome</keyword>
<dbReference type="PANTHER" id="PTHR11610:SF177">
    <property type="entry name" value="IP13478P-RELATED"/>
    <property type="match status" value="1"/>
</dbReference>
<dbReference type="PRINTS" id="PR00821">
    <property type="entry name" value="TAGLIPASE"/>
</dbReference>
<reference evidence="7" key="1">
    <citation type="journal article" date="2008" name="Insect Biochem. Mol. Biol.">
        <title>The genome of a lepidopteran model insect, the silkworm Bombyx mori.</title>
        <authorList>
            <consortium name="International Silkworm Genome Consortium"/>
        </authorList>
    </citation>
    <scope>NUCLEOTIDE SEQUENCE [LARGE SCALE GENOMIC DNA]</scope>
    <source>
        <strain evidence="7">p50T</strain>
    </source>
</reference>
<evidence type="ECO:0000313" key="7">
    <source>
        <dbReference type="Proteomes" id="UP000005204"/>
    </source>
</evidence>
<dbReference type="SUPFAM" id="SSF53474">
    <property type="entry name" value="alpha/beta-Hydrolases"/>
    <property type="match status" value="1"/>
</dbReference>
<dbReference type="GO" id="GO:0016298">
    <property type="term" value="F:lipase activity"/>
    <property type="evidence" value="ECO:0007669"/>
    <property type="project" value="InterPro"/>
</dbReference>
<protein>
    <recommendedName>
        <fullName evidence="5">Lipase domain-containing protein</fullName>
    </recommendedName>
</protein>
<keyword evidence="3" id="KW-0964">Secreted</keyword>
<dbReference type="InterPro" id="IPR013818">
    <property type="entry name" value="Lipase"/>
</dbReference>
<comment type="similarity">
    <text evidence="2 4">Belongs to the AB hydrolase superfamily. Lipase family.</text>
</comment>
<evidence type="ECO:0000256" key="4">
    <source>
        <dbReference type="RuleBase" id="RU004262"/>
    </source>
</evidence>
<dbReference type="OrthoDB" id="199913at2759"/>
<comment type="subcellular location">
    <subcellularLocation>
        <location evidence="1">Secreted</location>
    </subcellularLocation>
</comment>
<evidence type="ECO:0000256" key="2">
    <source>
        <dbReference type="ARBA" id="ARBA00010701"/>
    </source>
</evidence>
<evidence type="ECO:0000256" key="1">
    <source>
        <dbReference type="ARBA" id="ARBA00004613"/>
    </source>
</evidence>
<dbReference type="GO" id="GO:0005615">
    <property type="term" value="C:extracellular space"/>
    <property type="evidence" value="ECO:0007669"/>
    <property type="project" value="TreeGrafter"/>
</dbReference>
<reference evidence="6" key="2">
    <citation type="submission" date="2022-06" db="UniProtKB">
        <authorList>
            <consortium name="EnsemblMetazoa"/>
        </authorList>
    </citation>
    <scope>IDENTIFICATION</scope>
    <source>
        <strain evidence="6">p50T (Dazao)</strain>
    </source>
</reference>
<dbReference type="PANTHER" id="PTHR11610">
    <property type="entry name" value="LIPASE"/>
    <property type="match status" value="1"/>
</dbReference>
<dbReference type="GO" id="GO:0016042">
    <property type="term" value="P:lipid catabolic process"/>
    <property type="evidence" value="ECO:0007669"/>
    <property type="project" value="TreeGrafter"/>
</dbReference>
<dbReference type="FunFam" id="3.40.50.1820:FF:000076">
    <property type="entry name" value="phospholipase A1"/>
    <property type="match status" value="1"/>
</dbReference>
<evidence type="ECO:0000313" key="6">
    <source>
        <dbReference type="EnsemblMetazoa" id="XP_012547074.1"/>
    </source>
</evidence>
<evidence type="ECO:0000259" key="5">
    <source>
        <dbReference type="Pfam" id="PF00151"/>
    </source>
</evidence>
<dbReference type="CDD" id="cd00707">
    <property type="entry name" value="Pancreat_lipase_like"/>
    <property type="match status" value="1"/>
</dbReference>
<organism evidence="6 7">
    <name type="scientific">Bombyx mori</name>
    <name type="common">Silk moth</name>
    <dbReference type="NCBI Taxonomy" id="7091"/>
    <lineage>
        <taxon>Eukaryota</taxon>
        <taxon>Metazoa</taxon>
        <taxon>Ecdysozoa</taxon>
        <taxon>Arthropoda</taxon>
        <taxon>Hexapoda</taxon>
        <taxon>Insecta</taxon>
        <taxon>Pterygota</taxon>
        <taxon>Neoptera</taxon>
        <taxon>Endopterygota</taxon>
        <taxon>Lepidoptera</taxon>
        <taxon>Glossata</taxon>
        <taxon>Ditrysia</taxon>
        <taxon>Bombycoidea</taxon>
        <taxon>Bombycidae</taxon>
        <taxon>Bombycinae</taxon>
        <taxon>Bombyx</taxon>
    </lineage>
</organism>
<dbReference type="EnsemblMetazoa" id="XM_012691620.3">
    <property type="protein sequence ID" value="XP_012547074.1"/>
    <property type="gene ID" value="LOC101739598"/>
</dbReference>
<feature type="domain" description="Lipase" evidence="5">
    <location>
        <begin position="28"/>
        <end position="280"/>
    </location>
</feature>
<dbReference type="Pfam" id="PF00151">
    <property type="entry name" value="Lipase"/>
    <property type="match status" value="1"/>
</dbReference>
<dbReference type="GO" id="GO:0017171">
    <property type="term" value="F:serine hydrolase activity"/>
    <property type="evidence" value="ECO:0007669"/>
    <property type="project" value="TreeGrafter"/>
</dbReference>
<sequence>MTRVYNKIQQRYSYKSIITACLSCVTPPLECPNKNITFWLYTRANEHSPHQLLADDNNSITEAPWVTDAPIKILIHGYTGHRDFSPNTEIRPAYMKCCDYNVISVDYNNIALEPCYLESARNTELVGKCTAQLIDNLIKIHGFKMQRFHVIGFSLGAQTAGYMANYLINGRLSRITALDPAMPLFVTTDNSRKVDMTDADFVDVLHTNALEKGKLEASGHVDFYANGGLTQPGCKASEEQTKSGCDHARAPIYYAESIITDVGFYATKCFSWITYMIGWCELINSSDEILFGEYVSLEVTGFYFFPTNFESPFAKGLNHRNTRDLLSQEFNKYDNGI</sequence>
<dbReference type="InterPro" id="IPR033906">
    <property type="entry name" value="Lipase_N"/>
</dbReference>
<dbReference type="Gene3D" id="3.40.50.1820">
    <property type="entry name" value="alpha/beta hydrolase"/>
    <property type="match status" value="1"/>
</dbReference>
<proteinExistence type="inferred from homology"/>
<dbReference type="InterPro" id="IPR000734">
    <property type="entry name" value="TAG_lipase"/>
</dbReference>
<dbReference type="Proteomes" id="UP000005204">
    <property type="component" value="Unassembled WGS sequence"/>
</dbReference>
<evidence type="ECO:0000256" key="3">
    <source>
        <dbReference type="ARBA" id="ARBA00022525"/>
    </source>
</evidence>
<accession>A0A8R2C6R4</accession>
<dbReference type="InterPro" id="IPR029058">
    <property type="entry name" value="AB_hydrolase_fold"/>
</dbReference>
<dbReference type="AlphaFoldDB" id="A0A8R2C6R4"/>
<name>A0A8R2C6R4_BOMMO</name>